<evidence type="ECO:0000256" key="2">
    <source>
        <dbReference type="ARBA" id="ARBA00007977"/>
    </source>
</evidence>
<dbReference type="Proteomes" id="UP001597286">
    <property type="component" value="Unassembled WGS sequence"/>
</dbReference>
<dbReference type="RefSeq" id="WP_378487318.1">
    <property type="nucleotide sequence ID" value="NZ_JBHUFB010000020.1"/>
</dbReference>
<feature type="transmembrane region" description="Helical" evidence="7">
    <location>
        <begin position="147"/>
        <end position="164"/>
    </location>
</feature>
<comment type="subcellular location">
    <subcellularLocation>
        <location evidence="1">Cell membrane</location>
        <topology evidence="1">Multi-pass membrane protein</topology>
    </subcellularLocation>
</comment>
<feature type="transmembrane region" description="Helical" evidence="7">
    <location>
        <begin position="35"/>
        <end position="56"/>
    </location>
</feature>
<feature type="transmembrane region" description="Helical" evidence="7">
    <location>
        <begin position="332"/>
        <end position="354"/>
    </location>
</feature>
<accession>A0ABW4P8K1</accession>
<evidence type="ECO:0000256" key="4">
    <source>
        <dbReference type="ARBA" id="ARBA00022692"/>
    </source>
</evidence>
<organism evidence="8 9">
    <name type="scientific">Rhodococcus gannanensis</name>
    <dbReference type="NCBI Taxonomy" id="1960308"/>
    <lineage>
        <taxon>Bacteria</taxon>
        <taxon>Bacillati</taxon>
        <taxon>Actinomycetota</taxon>
        <taxon>Actinomycetes</taxon>
        <taxon>Mycobacteriales</taxon>
        <taxon>Nocardiaceae</taxon>
        <taxon>Rhodococcus</taxon>
    </lineage>
</organism>
<feature type="transmembrane region" description="Helical" evidence="7">
    <location>
        <begin position="117"/>
        <end position="135"/>
    </location>
</feature>
<dbReference type="PANTHER" id="PTHR30106:SF2">
    <property type="entry name" value="UPF0324 INNER MEMBRANE PROTEIN YEIH"/>
    <property type="match status" value="1"/>
</dbReference>
<keyword evidence="4 7" id="KW-0812">Transmembrane</keyword>
<dbReference type="Pfam" id="PF03601">
    <property type="entry name" value="Cons_hypoth698"/>
    <property type="match status" value="1"/>
</dbReference>
<proteinExistence type="inferred from homology"/>
<keyword evidence="5 7" id="KW-1133">Transmembrane helix</keyword>
<dbReference type="EMBL" id="JBHUFB010000020">
    <property type="protein sequence ID" value="MFD1814851.1"/>
    <property type="molecule type" value="Genomic_DNA"/>
</dbReference>
<feature type="transmembrane region" description="Helical" evidence="7">
    <location>
        <begin position="62"/>
        <end position="81"/>
    </location>
</feature>
<gene>
    <name evidence="8" type="ORF">ACFSJG_21745</name>
</gene>
<dbReference type="PANTHER" id="PTHR30106">
    <property type="entry name" value="INNER MEMBRANE PROTEIN YEIH-RELATED"/>
    <property type="match status" value="1"/>
</dbReference>
<comment type="caution">
    <text evidence="8">The sequence shown here is derived from an EMBL/GenBank/DDBJ whole genome shotgun (WGS) entry which is preliminary data.</text>
</comment>
<feature type="transmembrane region" description="Helical" evidence="7">
    <location>
        <begin position="300"/>
        <end position="320"/>
    </location>
</feature>
<evidence type="ECO:0000256" key="3">
    <source>
        <dbReference type="ARBA" id="ARBA00022475"/>
    </source>
</evidence>
<reference evidence="9" key="1">
    <citation type="journal article" date="2019" name="Int. J. Syst. Evol. Microbiol.">
        <title>The Global Catalogue of Microorganisms (GCM) 10K type strain sequencing project: providing services to taxonomists for standard genome sequencing and annotation.</title>
        <authorList>
            <consortium name="The Broad Institute Genomics Platform"/>
            <consortium name="The Broad Institute Genome Sequencing Center for Infectious Disease"/>
            <person name="Wu L."/>
            <person name="Ma J."/>
        </authorList>
    </citation>
    <scope>NUCLEOTIDE SEQUENCE [LARGE SCALE GENOMIC DNA]</scope>
    <source>
        <strain evidence="9">DT72</strain>
    </source>
</reference>
<dbReference type="InterPro" id="IPR018383">
    <property type="entry name" value="UPF0324_pro"/>
</dbReference>
<feature type="transmembrane region" description="Helical" evidence="7">
    <location>
        <begin position="176"/>
        <end position="200"/>
    </location>
</feature>
<feature type="transmembrane region" description="Helical" evidence="7">
    <location>
        <begin position="221"/>
        <end position="254"/>
    </location>
</feature>
<name>A0ABW4P8K1_9NOCA</name>
<evidence type="ECO:0000256" key="5">
    <source>
        <dbReference type="ARBA" id="ARBA00022989"/>
    </source>
</evidence>
<evidence type="ECO:0000313" key="8">
    <source>
        <dbReference type="EMBL" id="MFD1814851.1"/>
    </source>
</evidence>
<keyword evidence="9" id="KW-1185">Reference proteome</keyword>
<evidence type="ECO:0000256" key="6">
    <source>
        <dbReference type="ARBA" id="ARBA00023136"/>
    </source>
</evidence>
<keyword evidence="3" id="KW-1003">Cell membrane</keyword>
<evidence type="ECO:0000256" key="7">
    <source>
        <dbReference type="SAM" id="Phobius"/>
    </source>
</evidence>
<protein>
    <submittedName>
        <fullName evidence="8">YeiH family protein</fullName>
    </submittedName>
</protein>
<evidence type="ECO:0000256" key="1">
    <source>
        <dbReference type="ARBA" id="ARBA00004651"/>
    </source>
</evidence>
<sequence length="355" mass="35486">MSSEVRNLPEPTADRLPATTAAASAGAARARWTGVTAGAALCVVGAAIAMGIGRLVPAVNPMLIAIVAGALVSNLVTVPAWIKPGLDFSAKRLLRVGVALLGLQLMFSDIVGLGWGVIAVVVAIVALGIAGTLYLGKLLGLSWTQRILIACGFSICGAAAVAATDGVVGAKEEEMLTAVALVVVFGTLMIPAIPLLSGALGLTDTQAGMWAGGSIHEVAQVVAAGGMIGGGALAVATVVKLARVLMLAPVMAYLGARQRRAAQCAAEGTQPPLIPVFVIGFLGCVALRSSGLLPQGALDLARLAQTALLTTAMFALGLGVRVGLLRSVGPRPFVLAAASTVWVAGIALAGTLLVA</sequence>
<comment type="similarity">
    <text evidence="2">Belongs to the UPF0324 family.</text>
</comment>
<evidence type="ECO:0000313" key="9">
    <source>
        <dbReference type="Proteomes" id="UP001597286"/>
    </source>
</evidence>
<keyword evidence="6 7" id="KW-0472">Membrane</keyword>